<keyword evidence="3" id="KW-1185">Reference proteome</keyword>
<name>A0A5C3E529_9BASI</name>
<accession>A0A5C3E529</accession>
<feature type="chain" id="PRO_5022866253" evidence="1">
    <location>
        <begin position="23"/>
        <end position="79"/>
    </location>
</feature>
<reference evidence="2 3" key="1">
    <citation type="submission" date="2018-03" db="EMBL/GenBank/DDBJ databases">
        <authorList>
            <person name="Guldener U."/>
        </authorList>
    </citation>
    <scope>NUCLEOTIDE SEQUENCE [LARGE SCALE GENOMIC DNA]</scope>
    <source>
        <strain evidence="2 3">NBRC100155</strain>
    </source>
</reference>
<organism evidence="2 3">
    <name type="scientific">Ustilago trichophora</name>
    <dbReference type="NCBI Taxonomy" id="86804"/>
    <lineage>
        <taxon>Eukaryota</taxon>
        <taxon>Fungi</taxon>
        <taxon>Dikarya</taxon>
        <taxon>Basidiomycota</taxon>
        <taxon>Ustilaginomycotina</taxon>
        <taxon>Ustilaginomycetes</taxon>
        <taxon>Ustilaginales</taxon>
        <taxon>Ustilaginaceae</taxon>
        <taxon>Ustilago</taxon>
    </lineage>
</organism>
<dbReference type="OrthoDB" id="2543666at2759"/>
<dbReference type="EMBL" id="OOIN01000007">
    <property type="protein sequence ID" value="SPO24539.1"/>
    <property type="molecule type" value="Genomic_DNA"/>
</dbReference>
<evidence type="ECO:0000256" key="1">
    <source>
        <dbReference type="SAM" id="SignalP"/>
    </source>
</evidence>
<gene>
    <name evidence="2" type="ORF">UTRI_03808</name>
</gene>
<dbReference type="Proteomes" id="UP000324022">
    <property type="component" value="Unassembled WGS sequence"/>
</dbReference>
<dbReference type="AlphaFoldDB" id="A0A5C3E529"/>
<sequence>MKSHFVISSLIALMLMVRGATSAPIPNPKPIEDLYLTQLPDANLFATTPSADNSAMLTLLASGFDINDNSAMNRTPKKG</sequence>
<evidence type="ECO:0000313" key="3">
    <source>
        <dbReference type="Proteomes" id="UP000324022"/>
    </source>
</evidence>
<feature type="signal peptide" evidence="1">
    <location>
        <begin position="1"/>
        <end position="22"/>
    </location>
</feature>
<evidence type="ECO:0000313" key="2">
    <source>
        <dbReference type="EMBL" id="SPO24539.1"/>
    </source>
</evidence>
<proteinExistence type="predicted"/>
<keyword evidence="1" id="KW-0732">Signal</keyword>
<protein>
    <submittedName>
        <fullName evidence="2">Uncharacterized protein</fullName>
    </submittedName>
</protein>